<keyword evidence="2" id="KW-1185">Reference proteome</keyword>
<organism evidence="1 2">
    <name type="scientific">Orchesella dallaii</name>
    <dbReference type="NCBI Taxonomy" id="48710"/>
    <lineage>
        <taxon>Eukaryota</taxon>
        <taxon>Metazoa</taxon>
        <taxon>Ecdysozoa</taxon>
        <taxon>Arthropoda</taxon>
        <taxon>Hexapoda</taxon>
        <taxon>Collembola</taxon>
        <taxon>Entomobryomorpha</taxon>
        <taxon>Entomobryoidea</taxon>
        <taxon>Orchesellidae</taxon>
        <taxon>Orchesellinae</taxon>
        <taxon>Orchesella</taxon>
    </lineage>
</organism>
<sequence>MKHHFEQVILTEIDSSGRLVNSKLTQILVTKLGFACWKRDENFDIIGRWTQLLFSSPKFAYSLLIIIILNKFKSFWPRQITNGSAKTQSTYTWTNSMDFEGIQKLRKKLENSTIPTILENAFISAAKDILPAGRLPEQLNIGELAALFPYPNRYLQNRFAIFTSGINSLQNDFDRIRASKEESWNDVTGPWIPLLYFIFKLSGRMPVFIHHMILRGGSTSLMMSNFPISKTKSSVLAGEAI</sequence>
<name>A0ABP1RY74_9HEXA</name>
<dbReference type="Proteomes" id="UP001642540">
    <property type="component" value="Unassembled WGS sequence"/>
</dbReference>
<comment type="caution">
    <text evidence="1">The sequence shown here is derived from an EMBL/GenBank/DDBJ whole genome shotgun (WGS) entry which is preliminary data.</text>
</comment>
<gene>
    <name evidence="1" type="ORF">ODALV1_LOCUS27550</name>
</gene>
<dbReference type="EMBL" id="CAXLJM020000124">
    <property type="protein sequence ID" value="CAL8138824.1"/>
    <property type="molecule type" value="Genomic_DNA"/>
</dbReference>
<accession>A0ABP1RY74</accession>
<proteinExistence type="predicted"/>
<evidence type="ECO:0000313" key="2">
    <source>
        <dbReference type="Proteomes" id="UP001642540"/>
    </source>
</evidence>
<evidence type="ECO:0000313" key="1">
    <source>
        <dbReference type="EMBL" id="CAL8138824.1"/>
    </source>
</evidence>
<protein>
    <submittedName>
        <fullName evidence="1">Uncharacterized protein</fullName>
    </submittedName>
</protein>
<reference evidence="1 2" key="1">
    <citation type="submission" date="2024-08" db="EMBL/GenBank/DDBJ databases">
        <authorList>
            <person name="Cucini C."/>
            <person name="Frati F."/>
        </authorList>
    </citation>
    <scope>NUCLEOTIDE SEQUENCE [LARGE SCALE GENOMIC DNA]</scope>
</reference>